<dbReference type="AlphaFoldDB" id="A0A1B8YJ44"/>
<accession>A0A1B8YJ44</accession>
<comment type="caution">
    <text evidence="1">The sequence shown here is derived from an EMBL/GenBank/DDBJ whole genome shotgun (WGS) entry which is preliminary data.</text>
</comment>
<evidence type="ECO:0000313" key="2">
    <source>
        <dbReference type="Proteomes" id="UP000092665"/>
    </source>
</evidence>
<dbReference type="EMBL" id="LOIC01000044">
    <property type="protein sequence ID" value="OCA55164.1"/>
    <property type="molecule type" value="Genomic_DNA"/>
</dbReference>
<dbReference type="RefSeq" id="WP_065390019.1">
    <property type="nucleotide sequence ID" value="NZ_CAWMQN010000044.1"/>
</dbReference>
<keyword evidence="2" id="KW-1185">Reference proteome</keyword>
<name>A0A1B8YJ44_9GAMM</name>
<reference evidence="2" key="1">
    <citation type="submission" date="2015-11" db="EMBL/GenBank/DDBJ databases">
        <authorList>
            <person name="Tobias N.J."/>
            <person name="Mishra B."/>
            <person name="Gupta D.K."/>
            <person name="Thines M."/>
            <person name="Stinear T.P."/>
            <person name="Bode H.B."/>
        </authorList>
    </citation>
    <scope>NUCLEOTIDE SEQUENCE [LARGE SCALE GENOMIC DNA]</scope>
    <source>
        <strain evidence="2">PB45.5</strain>
    </source>
</reference>
<sequence length="67" mass="7690">MTDSHLEKARTIVGTLELLQEFSVQQQEPVKRSLVDMVILEKITELNSVLMTLGNDRHIKKIEDTIL</sequence>
<proteinExistence type="predicted"/>
<evidence type="ECO:0000313" key="1">
    <source>
        <dbReference type="EMBL" id="OCA55164.1"/>
    </source>
</evidence>
<dbReference type="Proteomes" id="UP000092665">
    <property type="component" value="Unassembled WGS sequence"/>
</dbReference>
<organism evidence="1 2">
    <name type="scientific">Photorhabdus namnaonensis</name>
    <dbReference type="NCBI Taxonomy" id="1851568"/>
    <lineage>
        <taxon>Bacteria</taxon>
        <taxon>Pseudomonadati</taxon>
        <taxon>Pseudomonadota</taxon>
        <taxon>Gammaproteobacteria</taxon>
        <taxon>Enterobacterales</taxon>
        <taxon>Morganellaceae</taxon>
        <taxon>Photorhabdus</taxon>
    </lineage>
</organism>
<gene>
    <name evidence="1" type="ORF">Phpb_01782</name>
</gene>
<protein>
    <submittedName>
        <fullName evidence="1">Uncharacterized protein</fullName>
    </submittedName>
</protein>